<name>A0A5C3KYL6_COPMA</name>
<organism evidence="2 3">
    <name type="scientific">Coprinopsis marcescibilis</name>
    <name type="common">Agaric fungus</name>
    <name type="synonym">Psathyrella marcescibilis</name>
    <dbReference type="NCBI Taxonomy" id="230819"/>
    <lineage>
        <taxon>Eukaryota</taxon>
        <taxon>Fungi</taxon>
        <taxon>Dikarya</taxon>
        <taxon>Basidiomycota</taxon>
        <taxon>Agaricomycotina</taxon>
        <taxon>Agaricomycetes</taxon>
        <taxon>Agaricomycetidae</taxon>
        <taxon>Agaricales</taxon>
        <taxon>Agaricineae</taxon>
        <taxon>Psathyrellaceae</taxon>
        <taxon>Coprinopsis</taxon>
    </lineage>
</organism>
<keyword evidence="3" id="KW-1185">Reference proteome</keyword>
<dbReference type="EMBL" id="ML210182">
    <property type="protein sequence ID" value="TFK25751.1"/>
    <property type="molecule type" value="Genomic_DNA"/>
</dbReference>
<dbReference type="Proteomes" id="UP000307440">
    <property type="component" value="Unassembled WGS sequence"/>
</dbReference>
<gene>
    <name evidence="2" type="ORF">FA15DRAFT_668089</name>
</gene>
<evidence type="ECO:0000313" key="3">
    <source>
        <dbReference type="Proteomes" id="UP000307440"/>
    </source>
</evidence>
<sequence>MSLDSVGRWAKGDYYGPALTQTDLYLLDIPLELHPVFRRADPKFILHFDLTNGQTIGYDPSDPSVTLTMTQKDHPATLPRVCQVIIITKNSPWCTIVTNDSGVTVQDICIKLWQEYSQNTVTDAELGSLSPLLQDRIRRMANSRAQWTQGYQPYSQPHQNMQLKRYDWLMDRVTFECLTKDATADNYIKQRLGFTAPNIFLMELTS</sequence>
<feature type="domain" description="DUF6699" evidence="1">
    <location>
        <begin position="61"/>
        <end position="180"/>
    </location>
</feature>
<dbReference type="InterPro" id="IPR046522">
    <property type="entry name" value="DUF6699"/>
</dbReference>
<proteinExistence type="predicted"/>
<protein>
    <recommendedName>
        <fullName evidence="1">DUF6699 domain-containing protein</fullName>
    </recommendedName>
</protein>
<dbReference type="Pfam" id="PF20415">
    <property type="entry name" value="DUF6699"/>
    <property type="match status" value="1"/>
</dbReference>
<dbReference type="OrthoDB" id="3333333at2759"/>
<evidence type="ECO:0000313" key="2">
    <source>
        <dbReference type="EMBL" id="TFK25751.1"/>
    </source>
</evidence>
<accession>A0A5C3KYL6</accession>
<dbReference type="STRING" id="230819.A0A5C3KYL6"/>
<evidence type="ECO:0000259" key="1">
    <source>
        <dbReference type="Pfam" id="PF20415"/>
    </source>
</evidence>
<reference evidence="2 3" key="1">
    <citation type="journal article" date="2019" name="Nat. Ecol. Evol.">
        <title>Megaphylogeny resolves global patterns of mushroom evolution.</title>
        <authorList>
            <person name="Varga T."/>
            <person name="Krizsan K."/>
            <person name="Foldi C."/>
            <person name="Dima B."/>
            <person name="Sanchez-Garcia M."/>
            <person name="Sanchez-Ramirez S."/>
            <person name="Szollosi G.J."/>
            <person name="Szarkandi J.G."/>
            <person name="Papp V."/>
            <person name="Albert L."/>
            <person name="Andreopoulos W."/>
            <person name="Angelini C."/>
            <person name="Antonin V."/>
            <person name="Barry K.W."/>
            <person name="Bougher N.L."/>
            <person name="Buchanan P."/>
            <person name="Buyck B."/>
            <person name="Bense V."/>
            <person name="Catcheside P."/>
            <person name="Chovatia M."/>
            <person name="Cooper J."/>
            <person name="Damon W."/>
            <person name="Desjardin D."/>
            <person name="Finy P."/>
            <person name="Geml J."/>
            <person name="Haridas S."/>
            <person name="Hughes K."/>
            <person name="Justo A."/>
            <person name="Karasinski D."/>
            <person name="Kautmanova I."/>
            <person name="Kiss B."/>
            <person name="Kocsube S."/>
            <person name="Kotiranta H."/>
            <person name="LaButti K.M."/>
            <person name="Lechner B.E."/>
            <person name="Liimatainen K."/>
            <person name="Lipzen A."/>
            <person name="Lukacs Z."/>
            <person name="Mihaltcheva S."/>
            <person name="Morgado L.N."/>
            <person name="Niskanen T."/>
            <person name="Noordeloos M.E."/>
            <person name="Ohm R.A."/>
            <person name="Ortiz-Santana B."/>
            <person name="Ovrebo C."/>
            <person name="Racz N."/>
            <person name="Riley R."/>
            <person name="Savchenko A."/>
            <person name="Shiryaev A."/>
            <person name="Soop K."/>
            <person name="Spirin V."/>
            <person name="Szebenyi C."/>
            <person name="Tomsovsky M."/>
            <person name="Tulloss R.E."/>
            <person name="Uehling J."/>
            <person name="Grigoriev I.V."/>
            <person name="Vagvolgyi C."/>
            <person name="Papp T."/>
            <person name="Martin F.M."/>
            <person name="Miettinen O."/>
            <person name="Hibbett D.S."/>
            <person name="Nagy L.G."/>
        </authorList>
    </citation>
    <scope>NUCLEOTIDE SEQUENCE [LARGE SCALE GENOMIC DNA]</scope>
    <source>
        <strain evidence="2 3">CBS 121175</strain>
    </source>
</reference>
<dbReference type="AlphaFoldDB" id="A0A5C3KYL6"/>